<keyword evidence="4" id="KW-1185">Reference proteome</keyword>
<evidence type="ECO:0000256" key="1">
    <source>
        <dbReference type="SAM" id="MobiDB-lite"/>
    </source>
</evidence>
<protein>
    <recommendedName>
        <fullName evidence="5">DUF2125 domain-containing protein</fullName>
    </recommendedName>
</protein>
<proteinExistence type="predicted"/>
<name>A0A840ATJ5_9HYPH</name>
<feature type="compositionally biased region" description="Low complexity" evidence="1">
    <location>
        <begin position="382"/>
        <end position="401"/>
    </location>
</feature>
<dbReference type="Pfam" id="PF09898">
    <property type="entry name" value="DUF2125"/>
    <property type="match status" value="1"/>
</dbReference>
<organism evidence="3 4">
    <name type="scientific">Kaistia hirudinis</name>
    <dbReference type="NCBI Taxonomy" id="1293440"/>
    <lineage>
        <taxon>Bacteria</taxon>
        <taxon>Pseudomonadati</taxon>
        <taxon>Pseudomonadota</taxon>
        <taxon>Alphaproteobacteria</taxon>
        <taxon>Hyphomicrobiales</taxon>
        <taxon>Kaistiaceae</taxon>
        <taxon>Kaistia</taxon>
    </lineage>
</organism>
<reference evidence="3 4" key="1">
    <citation type="submission" date="2020-08" db="EMBL/GenBank/DDBJ databases">
        <title>Genomic Encyclopedia of Type Strains, Phase IV (KMG-IV): sequencing the most valuable type-strain genomes for metagenomic binning, comparative biology and taxonomic classification.</title>
        <authorList>
            <person name="Goeker M."/>
        </authorList>
    </citation>
    <scope>NUCLEOTIDE SEQUENCE [LARGE SCALE GENOMIC DNA]</scope>
    <source>
        <strain evidence="3 4">DSM 25966</strain>
    </source>
</reference>
<accession>A0A840ATJ5</accession>
<comment type="caution">
    <text evidence="3">The sequence shown here is derived from an EMBL/GenBank/DDBJ whole genome shotgun (WGS) entry which is preliminary data.</text>
</comment>
<dbReference type="InterPro" id="IPR018666">
    <property type="entry name" value="DUF2125"/>
</dbReference>
<sequence length="428" mass="43442">MTVSATGGPTKRRRGGRGFKILIGVAIALALLWTGGWFAVRHYVAGKIDTVVARAEAEGASLSCGAESLSGFPFRLGITCTPLEAACPAEDASLSLAGVEAMGLVYNPGHLLFDAKGPLTLSGPDGTSASANWSALQSSLRIGFSGLKRYSIVSDGLDASLSAPGRLAGPVAFKADHAELHLVPDPDTAGMIDIFTTVDNGVTTLPGRPAVPPATSNVAIGVPEAVLKQRNDPVAAWIASGQPVRIHRAEIDVAGLSLALAGDATIDAAGLISGNFTVRLSALDALPALVDRFRPGSGEKVARLIGPISAFLRPVDADGKTWREAKITVQRGRAVLGFIPLGQIPSLLRGAGGIALAPAPALPDQTLTPAANSEPAAPQDLGAPATAAATPETPAAAPLTPLPAATGAAEAIRDLATTLKHPGRCARG</sequence>
<gene>
    <name evidence="3" type="ORF">GGR25_002716</name>
</gene>
<feature type="region of interest" description="Disordered" evidence="1">
    <location>
        <begin position="365"/>
        <end position="401"/>
    </location>
</feature>
<keyword evidence="2" id="KW-1133">Transmembrane helix</keyword>
<keyword evidence="2" id="KW-0472">Membrane</keyword>
<feature type="transmembrane region" description="Helical" evidence="2">
    <location>
        <begin position="21"/>
        <end position="40"/>
    </location>
</feature>
<evidence type="ECO:0000313" key="4">
    <source>
        <dbReference type="Proteomes" id="UP000553963"/>
    </source>
</evidence>
<dbReference type="AlphaFoldDB" id="A0A840ATJ5"/>
<keyword evidence="2" id="KW-0812">Transmembrane</keyword>
<dbReference type="RefSeq" id="WP_183399283.1">
    <property type="nucleotide sequence ID" value="NZ_JACIDS010000003.1"/>
</dbReference>
<dbReference type="Proteomes" id="UP000553963">
    <property type="component" value="Unassembled WGS sequence"/>
</dbReference>
<evidence type="ECO:0008006" key="5">
    <source>
        <dbReference type="Google" id="ProtNLM"/>
    </source>
</evidence>
<evidence type="ECO:0000256" key="2">
    <source>
        <dbReference type="SAM" id="Phobius"/>
    </source>
</evidence>
<evidence type="ECO:0000313" key="3">
    <source>
        <dbReference type="EMBL" id="MBB3931666.1"/>
    </source>
</evidence>
<dbReference type="EMBL" id="JACIDS010000003">
    <property type="protein sequence ID" value="MBB3931666.1"/>
    <property type="molecule type" value="Genomic_DNA"/>
</dbReference>